<reference evidence="2" key="1">
    <citation type="submission" date="2016-10" db="EMBL/GenBank/DDBJ databases">
        <authorList>
            <person name="Varghese N."/>
            <person name="Submissions S."/>
        </authorList>
    </citation>
    <scope>NUCLEOTIDE SEQUENCE [LARGE SCALE GENOMIC DNA]</scope>
    <source>
        <strain evidence="2">DSM 17044</strain>
    </source>
</reference>
<evidence type="ECO:0000313" key="2">
    <source>
        <dbReference type="Proteomes" id="UP000182719"/>
    </source>
</evidence>
<keyword evidence="2" id="KW-1185">Reference proteome</keyword>
<sequence length="464" mass="50308">MTPEEANNLVHGIFDGIFDSVTRAAPGSKPLMSPSTTVLSLMKPGMAIKSADFRNPWTPGNSSGSQLAAVNTAALVDAAPKLSTLYTDSGNSITKVYGDIMDGVQVPAQPPNPAIEKQLQDAFDVLYRTVQVTDPDTGEVSSKTLETTLYRDYMDNLAVYTAQQQAYNKAYLEAQKTQDGRANWPMLAPALQVPVKLAYDKWRSNFADKVETAIAIQNTSSQNALSKAFNKAKTLFDGYGAVLEDTGLGQSQEIHRVSLLPSDWYSVNSSSKWTIVDTASGSFYRNNTSDFTSGGGSVGFSLGIFSIGGGGGHSVTHRHMSSETTNVRISFEYALVTIRRPWMAFHLLGTQGWNLQNLYRKGLISNGSRLNQTNSVMPLLPTSFVVVRKAIITANWSSSDYDFVQKQTRAGGGFSIGPFRIGGSYAHSSTNETFNSAFANGRIEIPGVQIIGWISQIVPYCPPT</sequence>
<evidence type="ECO:0000313" key="1">
    <source>
        <dbReference type="EMBL" id="SEK24597.1"/>
    </source>
</evidence>
<dbReference type="RefSeq" id="WP_075004402.1">
    <property type="nucleotide sequence ID" value="NZ_FOAP01000001.1"/>
</dbReference>
<protein>
    <submittedName>
        <fullName evidence="1">Uncharacterized protein</fullName>
    </submittedName>
</protein>
<organism evidence="1 2">
    <name type="scientific">Stigmatella aurantiaca</name>
    <dbReference type="NCBI Taxonomy" id="41"/>
    <lineage>
        <taxon>Bacteria</taxon>
        <taxon>Pseudomonadati</taxon>
        <taxon>Myxococcota</taxon>
        <taxon>Myxococcia</taxon>
        <taxon>Myxococcales</taxon>
        <taxon>Cystobacterineae</taxon>
        <taxon>Archangiaceae</taxon>
        <taxon>Stigmatella</taxon>
    </lineage>
</organism>
<dbReference type="AlphaFoldDB" id="A0A1H7FH71"/>
<dbReference type="OrthoDB" id="7053955at2"/>
<name>A0A1H7FH71_STIAU</name>
<proteinExistence type="predicted"/>
<dbReference type="EMBL" id="FOAP01000001">
    <property type="protein sequence ID" value="SEK24597.1"/>
    <property type="molecule type" value="Genomic_DNA"/>
</dbReference>
<accession>A0A1H7FH71</accession>
<dbReference type="Proteomes" id="UP000182719">
    <property type="component" value="Unassembled WGS sequence"/>
</dbReference>
<gene>
    <name evidence="1" type="ORF">SAMN05444354_10186</name>
</gene>